<evidence type="ECO:0000256" key="1">
    <source>
        <dbReference type="SAM" id="MobiDB-lite"/>
    </source>
</evidence>
<reference evidence="2 3" key="1">
    <citation type="submission" date="2016-03" db="EMBL/GenBank/DDBJ databases">
        <title>Draft genome sequence of the Fonsecaea monophora CBS 269.37.</title>
        <authorList>
            <person name="Bombassaro A."/>
            <person name="Vinicius W.A."/>
            <person name="De Hoog S."/>
            <person name="Sun J."/>
            <person name="Souza E.M."/>
            <person name="Raittz R.T."/>
            <person name="Costa F."/>
            <person name="Leao A.C."/>
            <person name="Tadra-Sfeir M.Z."/>
            <person name="Baura V."/>
            <person name="Balsanelli E."/>
            <person name="Pedrosa F.O."/>
            <person name="Moreno L.F."/>
            <person name="Steffens M.B."/>
            <person name="Xi L."/>
            <person name="Bocca A.L."/>
            <person name="Felipe M.S."/>
            <person name="Teixeira M."/>
            <person name="Telles Filho F.Q."/>
            <person name="Azevedo C.M."/>
            <person name="Gomes R."/>
            <person name="Vicente V.A."/>
        </authorList>
    </citation>
    <scope>NUCLEOTIDE SEQUENCE [LARGE SCALE GENOMIC DNA]</scope>
    <source>
        <strain evidence="2 3">CBS 269.37</strain>
    </source>
</reference>
<dbReference type="OrthoDB" id="4156944at2759"/>
<accession>A0A177EYX8</accession>
<feature type="region of interest" description="Disordered" evidence="1">
    <location>
        <begin position="1"/>
        <end position="71"/>
    </location>
</feature>
<dbReference type="Proteomes" id="UP000077002">
    <property type="component" value="Unassembled WGS sequence"/>
</dbReference>
<evidence type="ECO:0000313" key="2">
    <source>
        <dbReference type="EMBL" id="OAG37263.1"/>
    </source>
</evidence>
<name>A0A177EYX8_9EURO</name>
<feature type="compositionally biased region" description="Basic and acidic residues" evidence="1">
    <location>
        <begin position="43"/>
        <end position="52"/>
    </location>
</feature>
<keyword evidence="3" id="KW-1185">Reference proteome</keyword>
<gene>
    <name evidence="2" type="ORF">AYO21_08562</name>
</gene>
<dbReference type="RefSeq" id="XP_022509215.1">
    <property type="nucleotide sequence ID" value="XM_022658505.1"/>
</dbReference>
<dbReference type="AlphaFoldDB" id="A0A177EYX8"/>
<organism evidence="2 3">
    <name type="scientific">Fonsecaea monophora</name>
    <dbReference type="NCBI Taxonomy" id="254056"/>
    <lineage>
        <taxon>Eukaryota</taxon>
        <taxon>Fungi</taxon>
        <taxon>Dikarya</taxon>
        <taxon>Ascomycota</taxon>
        <taxon>Pezizomycotina</taxon>
        <taxon>Eurotiomycetes</taxon>
        <taxon>Chaetothyriomycetidae</taxon>
        <taxon>Chaetothyriales</taxon>
        <taxon>Herpotrichiellaceae</taxon>
        <taxon>Fonsecaea</taxon>
    </lineage>
</organism>
<protein>
    <submittedName>
        <fullName evidence="2">Uncharacterized protein</fullName>
    </submittedName>
</protein>
<proteinExistence type="predicted"/>
<dbReference type="EMBL" id="LVKK01000075">
    <property type="protein sequence ID" value="OAG37263.1"/>
    <property type="molecule type" value="Genomic_DNA"/>
</dbReference>
<evidence type="ECO:0000313" key="3">
    <source>
        <dbReference type="Proteomes" id="UP000077002"/>
    </source>
</evidence>
<dbReference type="GeneID" id="34603705"/>
<sequence>MQSVNSTSRPMAVKPIFVRSQDAAAKTPSKRQPVPPPNTTKPGRVDRSEGRGFHRISKVRGSDRKKPEPSSILADKFTESLEQYRENVQIESTSMLDEAERKLIGGLTELSVNIESHFRGLAEIEEPLQRPLATEALTKVSNGTGNQGAEGEVLLKDRIMQFRALREEKEDVLSKLWKEWEDIQFDLIRLAVEAFGKQSLLIVQLQDRAMKPGQQERLENTLDSAQKIHDEIHHQHAQLEQDMTGFEETIGQISNRTKKAAADMQQQYNVQKSKLFKGLMQSIEQLAAL</sequence>
<comment type="caution">
    <text evidence="2">The sequence shown here is derived from an EMBL/GenBank/DDBJ whole genome shotgun (WGS) entry which is preliminary data.</text>
</comment>